<dbReference type="InterPro" id="IPR029017">
    <property type="entry name" value="Enolase-like_N"/>
</dbReference>
<evidence type="ECO:0000313" key="1">
    <source>
        <dbReference type="EMBL" id="GAL81995.1"/>
    </source>
</evidence>
<gene>
    <name evidence="1" type="ORF">JCM19274_175</name>
</gene>
<dbReference type="AlphaFoldDB" id="A0A090WY46"/>
<dbReference type="EMBL" id="BBNU01000020">
    <property type="protein sequence ID" value="GAL81995.1"/>
    <property type="molecule type" value="Genomic_DNA"/>
</dbReference>
<evidence type="ECO:0008006" key="3">
    <source>
        <dbReference type="Google" id="ProtNLM"/>
    </source>
</evidence>
<organism evidence="1 2">
    <name type="scientific">Algibacter lectus</name>
    <dbReference type="NCBI Taxonomy" id="221126"/>
    <lineage>
        <taxon>Bacteria</taxon>
        <taxon>Pseudomonadati</taxon>
        <taxon>Bacteroidota</taxon>
        <taxon>Flavobacteriia</taxon>
        <taxon>Flavobacteriales</taxon>
        <taxon>Flavobacteriaceae</taxon>
        <taxon>Algibacter</taxon>
    </lineage>
</organism>
<reference evidence="1 2" key="1">
    <citation type="journal article" date="2014" name="Genome Announc.">
        <title>Draft Genome Sequences of Marine Flavobacterium Algibacter lectus Strains SS8 and NR4.</title>
        <authorList>
            <person name="Takatani N."/>
            <person name="Nakanishi M."/>
            <person name="Meirelles P."/>
            <person name="Mino S."/>
            <person name="Suda W."/>
            <person name="Oshima K."/>
            <person name="Hattori M."/>
            <person name="Ohkuma M."/>
            <person name="Hosokawa M."/>
            <person name="Miyashita K."/>
            <person name="Thompson F.L."/>
            <person name="Niwa A."/>
            <person name="Sawabe T."/>
            <person name="Sawabe T."/>
        </authorList>
    </citation>
    <scope>NUCLEOTIDE SEQUENCE [LARGE SCALE GENOMIC DNA]</scope>
    <source>
        <strain evidence="2">JCM19274</strain>
    </source>
</reference>
<accession>A0A090WY46</accession>
<name>A0A090WY46_9FLAO</name>
<comment type="caution">
    <text evidence="1">The sequence shown here is derived from an EMBL/GenBank/DDBJ whole genome shotgun (WGS) entry which is preliminary data.</text>
</comment>
<sequence>MKITAIKTFPVNIAGRSQLNIKLETNAGIYGWGERLV</sequence>
<evidence type="ECO:0000313" key="2">
    <source>
        <dbReference type="Proteomes" id="UP000029643"/>
    </source>
</evidence>
<dbReference type="SUPFAM" id="SSF54826">
    <property type="entry name" value="Enolase N-terminal domain-like"/>
    <property type="match status" value="1"/>
</dbReference>
<dbReference type="Gene3D" id="3.30.390.10">
    <property type="entry name" value="Enolase-like, N-terminal domain"/>
    <property type="match status" value="1"/>
</dbReference>
<protein>
    <recommendedName>
        <fullName evidence="3">Galactonate dehydratase</fullName>
    </recommendedName>
</protein>
<dbReference type="Proteomes" id="UP000029643">
    <property type="component" value="Unassembled WGS sequence"/>
</dbReference>
<proteinExistence type="predicted"/>